<comment type="caution">
    <text evidence="2">The sequence shown here is derived from an EMBL/GenBank/DDBJ whole genome shotgun (WGS) entry which is preliminary data.</text>
</comment>
<evidence type="ECO:0000313" key="2">
    <source>
        <dbReference type="EMBL" id="TDU70727.1"/>
    </source>
</evidence>
<gene>
    <name evidence="2" type="ORF">EI77_02775</name>
</gene>
<dbReference type="RefSeq" id="WP_133795822.1">
    <property type="nucleotide sequence ID" value="NZ_SOCA01000004.1"/>
</dbReference>
<dbReference type="AlphaFoldDB" id="A0A4R7S181"/>
<protein>
    <submittedName>
        <fullName evidence="2">Uncharacterized protein</fullName>
    </submittedName>
</protein>
<name>A0A4R7S181_9BACT</name>
<keyword evidence="1" id="KW-1133">Transmembrane helix</keyword>
<dbReference type="PROSITE" id="PS51257">
    <property type="entry name" value="PROKAR_LIPOPROTEIN"/>
    <property type="match status" value="1"/>
</dbReference>
<keyword evidence="1" id="KW-0812">Transmembrane</keyword>
<dbReference type="EMBL" id="SOCA01000004">
    <property type="protein sequence ID" value="TDU70727.1"/>
    <property type="molecule type" value="Genomic_DNA"/>
</dbReference>
<keyword evidence="3" id="KW-1185">Reference proteome</keyword>
<organism evidence="2 3">
    <name type="scientific">Prosthecobacter fusiformis</name>
    <dbReference type="NCBI Taxonomy" id="48464"/>
    <lineage>
        <taxon>Bacteria</taxon>
        <taxon>Pseudomonadati</taxon>
        <taxon>Verrucomicrobiota</taxon>
        <taxon>Verrucomicrobiia</taxon>
        <taxon>Verrucomicrobiales</taxon>
        <taxon>Verrucomicrobiaceae</taxon>
        <taxon>Prosthecobacter</taxon>
    </lineage>
</organism>
<sequence length="107" mass="11617">MTSVIKALWGRILAAVMMGIITACLWPESSDGWRKVAGIILSVGLGFQITTAIGAARQGPAAAIMAWLDCAAFPLVMVAFLHLPSLQGWLLLISAWAWRLLVKNLWK</sequence>
<dbReference type="Proteomes" id="UP000295662">
    <property type="component" value="Unassembled WGS sequence"/>
</dbReference>
<feature type="transmembrane region" description="Helical" evidence="1">
    <location>
        <begin position="36"/>
        <end position="56"/>
    </location>
</feature>
<accession>A0A4R7S181</accession>
<evidence type="ECO:0000313" key="3">
    <source>
        <dbReference type="Proteomes" id="UP000295662"/>
    </source>
</evidence>
<evidence type="ECO:0000256" key="1">
    <source>
        <dbReference type="SAM" id="Phobius"/>
    </source>
</evidence>
<proteinExistence type="predicted"/>
<feature type="transmembrane region" description="Helical" evidence="1">
    <location>
        <begin position="12"/>
        <end position="30"/>
    </location>
</feature>
<keyword evidence="1" id="KW-0472">Membrane</keyword>
<reference evidence="2 3" key="1">
    <citation type="submission" date="2019-03" db="EMBL/GenBank/DDBJ databases">
        <title>Genomic Encyclopedia of Archaeal and Bacterial Type Strains, Phase II (KMG-II): from individual species to whole genera.</title>
        <authorList>
            <person name="Goeker M."/>
        </authorList>
    </citation>
    <scope>NUCLEOTIDE SEQUENCE [LARGE SCALE GENOMIC DNA]</scope>
    <source>
        <strain evidence="2 3">ATCC 25309</strain>
    </source>
</reference>